<dbReference type="PANTHER" id="PTHR38664">
    <property type="entry name" value="SLR0058 PROTEIN"/>
    <property type="match status" value="1"/>
</dbReference>
<dbReference type="STRING" id="1838280.A6M21_17105"/>
<dbReference type="NCBIfam" id="NF047773">
    <property type="entry name" value="phas_rel_Lepto"/>
    <property type="match status" value="1"/>
</dbReference>
<proteinExistence type="predicted"/>
<evidence type="ECO:0000313" key="1">
    <source>
        <dbReference type="EMBL" id="OAT85710.1"/>
    </source>
</evidence>
<evidence type="ECO:0000313" key="2">
    <source>
        <dbReference type="Proteomes" id="UP000078532"/>
    </source>
</evidence>
<organism evidence="1 2">
    <name type="scientific">Desulfotomaculum copahuensis</name>
    <dbReference type="NCBI Taxonomy" id="1838280"/>
    <lineage>
        <taxon>Bacteria</taxon>
        <taxon>Bacillati</taxon>
        <taxon>Bacillota</taxon>
        <taxon>Clostridia</taxon>
        <taxon>Eubacteriales</taxon>
        <taxon>Desulfotomaculaceae</taxon>
        <taxon>Desulfotomaculum</taxon>
    </lineage>
</organism>
<dbReference type="PANTHER" id="PTHR38664:SF1">
    <property type="entry name" value="SLR0058 PROTEIN"/>
    <property type="match status" value="1"/>
</dbReference>
<dbReference type="InterPro" id="IPR008769">
    <property type="entry name" value="PhaF_PhaI"/>
</dbReference>
<name>A0A1B7LHE2_9FIRM</name>
<protein>
    <recommendedName>
        <fullName evidence="3">Polyhydroxyalkanoate synthesis regulator</fullName>
    </recommendedName>
</protein>
<comment type="caution">
    <text evidence="1">The sequence shown here is derived from an EMBL/GenBank/DDBJ whole genome shotgun (WGS) entry which is preliminary data.</text>
</comment>
<reference evidence="1 2" key="1">
    <citation type="submission" date="2016-04" db="EMBL/GenBank/DDBJ databases">
        <authorList>
            <person name="Evans L.H."/>
            <person name="Alamgir A."/>
            <person name="Owens N."/>
            <person name="Weber N.D."/>
            <person name="Virtaneva K."/>
            <person name="Barbian K."/>
            <person name="Babar A."/>
            <person name="Rosenke K."/>
        </authorList>
    </citation>
    <scope>NUCLEOTIDE SEQUENCE [LARGE SCALE GENOMIC DNA]</scope>
    <source>
        <strain evidence="1 2">LMa1</strain>
    </source>
</reference>
<dbReference type="Proteomes" id="UP000078532">
    <property type="component" value="Unassembled WGS sequence"/>
</dbReference>
<dbReference type="AlphaFoldDB" id="A0A1B7LHE2"/>
<gene>
    <name evidence="1" type="ORF">A6M21_17105</name>
</gene>
<accession>A0A1B7LHE2</accession>
<sequence>MLAGIGAAALTREKAELVVKELSDRGQASNDETKNMVRDLINKGEQERNTLVAAIRREIFNLRDELGLATRQDLAGLSARLDRLEERLAQKQDRTE</sequence>
<evidence type="ECO:0008006" key="3">
    <source>
        <dbReference type="Google" id="ProtNLM"/>
    </source>
</evidence>
<keyword evidence="2" id="KW-1185">Reference proteome</keyword>
<dbReference type="EMBL" id="LYVF01000051">
    <property type="protein sequence ID" value="OAT85710.1"/>
    <property type="molecule type" value="Genomic_DNA"/>
</dbReference>